<protein>
    <submittedName>
        <fullName evidence="1">Uncharacterized protein</fullName>
    </submittedName>
</protein>
<gene>
    <name evidence="1" type="ORF">UFOVP450_189</name>
</gene>
<reference evidence="1" key="1">
    <citation type="submission" date="2020-04" db="EMBL/GenBank/DDBJ databases">
        <authorList>
            <person name="Chiriac C."/>
            <person name="Salcher M."/>
            <person name="Ghai R."/>
            <person name="Kavagutti S V."/>
        </authorList>
    </citation>
    <scope>NUCLEOTIDE SEQUENCE</scope>
</reference>
<evidence type="ECO:0000313" key="1">
    <source>
        <dbReference type="EMBL" id="CAB4143646.1"/>
    </source>
</evidence>
<name>A0A6J5MF17_9CAUD</name>
<organism evidence="1">
    <name type="scientific">uncultured Caudovirales phage</name>
    <dbReference type="NCBI Taxonomy" id="2100421"/>
    <lineage>
        <taxon>Viruses</taxon>
        <taxon>Duplodnaviria</taxon>
        <taxon>Heunggongvirae</taxon>
        <taxon>Uroviricota</taxon>
        <taxon>Caudoviricetes</taxon>
        <taxon>Peduoviridae</taxon>
        <taxon>Maltschvirus</taxon>
        <taxon>Maltschvirus maltsch</taxon>
    </lineage>
</organism>
<accession>A0A6J5MF17</accession>
<proteinExistence type="predicted"/>
<dbReference type="EMBL" id="LR796421">
    <property type="protein sequence ID" value="CAB4143646.1"/>
    <property type="molecule type" value="Genomic_DNA"/>
</dbReference>
<sequence length="385" mass="43031">MANIAIWPGSSSFFPGMTPFGYYDYDYTFQTDVDKVSDWCAKKLGYPIMEVELQDINFYACVEEAITEFSTQVNMYNAKDYMLTLIGTPTGTNLTGKVITPNLGRTIELAKNYGTEVGSGGTVDWKKGYITLTGSVQTYDLNAWADANEPGKHIEVKRVYHDFAPAISRYFDPYVGTGAGTQQMLDSFGWGSYSPAVNFMVMPLYADLLRIQAIEMNDQIRKSSYSFELRNNKLNLYPIPTVSIKMWFEYIVVEDRNLPALSGANSGSANSHITDISNVPYNNMEYQYISPIGKQWIYKYALALSKELLGLVRGKYTSIPIPGAETTLNGADLINGGREDKAALLLEIKELLQAMTRQGQVEQEQAIATAMNYQLGKVPLPIYIK</sequence>